<evidence type="ECO:0008006" key="4">
    <source>
        <dbReference type="Google" id="ProtNLM"/>
    </source>
</evidence>
<dbReference type="AlphaFoldDB" id="A0A1H0I3J7"/>
<dbReference type="InterPro" id="IPR011990">
    <property type="entry name" value="TPR-like_helical_dom_sf"/>
</dbReference>
<dbReference type="InterPro" id="IPR036709">
    <property type="entry name" value="Autotransporte_beta_dom_sf"/>
</dbReference>
<keyword evidence="1" id="KW-0472">Membrane</keyword>
<keyword evidence="1" id="KW-1133">Transmembrane helix</keyword>
<dbReference type="STRING" id="416873.SAMN04487951_11822"/>
<accession>A0A1H0I3J7</accession>
<organism evidence="2 3">
    <name type="scientific">Vreelandella arcis</name>
    <dbReference type="NCBI Taxonomy" id="416873"/>
    <lineage>
        <taxon>Bacteria</taxon>
        <taxon>Pseudomonadati</taxon>
        <taxon>Pseudomonadota</taxon>
        <taxon>Gammaproteobacteria</taxon>
        <taxon>Oceanospirillales</taxon>
        <taxon>Halomonadaceae</taxon>
        <taxon>Vreelandella</taxon>
    </lineage>
</organism>
<dbReference type="Gene3D" id="1.25.40.10">
    <property type="entry name" value="Tetratricopeptide repeat domain"/>
    <property type="match status" value="1"/>
</dbReference>
<reference evidence="3" key="1">
    <citation type="submission" date="2016-10" db="EMBL/GenBank/DDBJ databases">
        <authorList>
            <person name="Varghese N."/>
            <person name="Submissions S."/>
        </authorList>
    </citation>
    <scope>NUCLEOTIDE SEQUENCE [LARGE SCALE GENOMIC DNA]</scope>
    <source>
        <strain evidence="3">CGMCC 1.6494</strain>
    </source>
</reference>
<evidence type="ECO:0000313" key="2">
    <source>
        <dbReference type="EMBL" id="SDO25965.1"/>
    </source>
</evidence>
<protein>
    <recommendedName>
        <fullName evidence="4">Tetratricopeptide repeat-containing protein</fullName>
    </recommendedName>
</protein>
<proteinExistence type="predicted"/>
<name>A0A1H0I3J7_9GAMM</name>
<dbReference type="SUPFAM" id="SSF103515">
    <property type="entry name" value="Autotransporter"/>
    <property type="match status" value="1"/>
</dbReference>
<evidence type="ECO:0000313" key="3">
    <source>
        <dbReference type="Proteomes" id="UP000199677"/>
    </source>
</evidence>
<dbReference type="EMBL" id="FNII01000018">
    <property type="protein sequence ID" value="SDO25965.1"/>
    <property type="molecule type" value="Genomic_DNA"/>
</dbReference>
<dbReference type="RefSeq" id="WP_089707720.1">
    <property type="nucleotide sequence ID" value="NZ_FNII01000018.1"/>
</dbReference>
<evidence type="ECO:0000256" key="1">
    <source>
        <dbReference type="SAM" id="Phobius"/>
    </source>
</evidence>
<gene>
    <name evidence="2" type="ORF">SAMN04487951_11822</name>
</gene>
<keyword evidence="3" id="KW-1185">Reference proteome</keyword>
<keyword evidence="1" id="KW-0812">Transmembrane</keyword>
<dbReference type="SUPFAM" id="SSF48452">
    <property type="entry name" value="TPR-like"/>
    <property type="match status" value="1"/>
</dbReference>
<feature type="transmembrane region" description="Helical" evidence="1">
    <location>
        <begin position="20"/>
        <end position="40"/>
    </location>
</feature>
<sequence>MLLNIHLGRLNNSAQDAFRYLLIVALIATLVVVALPAWAYQAELTNAQTALEQGDNQAAYALLKGLEFEHSGTPTFDYWLGIAALRAGEPSHALIALDRVILIQPNHAGARMERVAALLQLDQRRAAERELAKLRALSPPPDAQEAINQFQAVIKQRRLAENSPQHQGRLGVSIGYDSNPQRLPNEIAIDPLRPELRRLFDALLEIGLDPNGDLSRFDEQVLRSDASAYKQLQGSYQGIFPIDKQSRWRLSTIGQAQRYNEASAQDYDLTIARARLGYQRDLAAERSWTLSSSALQGWNGQQQNHLLTRWGLGSDFQHSLGVASQLNWQLDIEDNHFSAANNDYTTGRIGVEMITEHQAFRTRLTAQLEHEWADRRRDGGDLNQLRLGAGVDYKLTRNQLIRADISHQIRRFQEDGFALYNNFAATERRDRIWQARLGWLYQFNRDWLLKASIDAERRLSSLDIFNTRRVQTQLGLHRLF</sequence>
<dbReference type="OrthoDB" id="6397263at2"/>
<dbReference type="Proteomes" id="UP000199677">
    <property type="component" value="Unassembled WGS sequence"/>
</dbReference>